<reference evidence="1 2" key="1">
    <citation type="journal article" date="2021" name="BMC Genomics">
        <title>Datura genome reveals duplications of psychoactive alkaloid biosynthetic genes and high mutation rate following tissue culture.</title>
        <authorList>
            <person name="Rajewski A."/>
            <person name="Carter-House D."/>
            <person name="Stajich J."/>
            <person name="Litt A."/>
        </authorList>
    </citation>
    <scope>NUCLEOTIDE SEQUENCE [LARGE SCALE GENOMIC DNA]</scope>
    <source>
        <strain evidence="1">AR-01</strain>
    </source>
</reference>
<keyword evidence="2" id="KW-1185">Reference proteome</keyword>
<accession>A0ABS8SPG3</accession>
<organism evidence="1 2">
    <name type="scientific">Datura stramonium</name>
    <name type="common">Jimsonweed</name>
    <name type="synonym">Common thornapple</name>
    <dbReference type="NCBI Taxonomy" id="4076"/>
    <lineage>
        <taxon>Eukaryota</taxon>
        <taxon>Viridiplantae</taxon>
        <taxon>Streptophyta</taxon>
        <taxon>Embryophyta</taxon>
        <taxon>Tracheophyta</taxon>
        <taxon>Spermatophyta</taxon>
        <taxon>Magnoliopsida</taxon>
        <taxon>eudicotyledons</taxon>
        <taxon>Gunneridae</taxon>
        <taxon>Pentapetalae</taxon>
        <taxon>asterids</taxon>
        <taxon>lamiids</taxon>
        <taxon>Solanales</taxon>
        <taxon>Solanaceae</taxon>
        <taxon>Solanoideae</taxon>
        <taxon>Datureae</taxon>
        <taxon>Datura</taxon>
    </lineage>
</organism>
<comment type="caution">
    <text evidence="1">The sequence shown here is derived from an EMBL/GenBank/DDBJ whole genome shotgun (WGS) entry which is preliminary data.</text>
</comment>
<dbReference type="Proteomes" id="UP000823775">
    <property type="component" value="Unassembled WGS sequence"/>
</dbReference>
<evidence type="ECO:0000313" key="2">
    <source>
        <dbReference type="Proteomes" id="UP000823775"/>
    </source>
</evidence>
<protein>
    <submittedName>
        <fullName evidence="1">Uncharacterized protein</fullName>
    </submittedName>
</protein>
<dbReference type="EMBL" id="JACEIK010000669">
    <property type="protein sequence ID" value="MCD7460669.1"/>
    <property type="molecule type" value="Genomic_DNA"/>
</dbReference>
<sequence length="92" mass="10478">RDRHAGRRSAIAVENKNHQVHSSEALIAIAGLFQPSIFYYSRDGRLCDTGEGMGEAKLIWEYDNRLRQYRCSSTFTAMVRPLSRSSHCCKKA</sequence>
<gene>
    <name evidence="1" type="ORF">HAX54_044110</name>
</gene>
<evidence type="ECO:0000313" key="1">
    <source>
        <dbReference type="EMBL" id="MCD7460669.1"/>
    </source>
</evidence>
<proteinExistence type="predicted"/>
<name>A0ABS8SPG3_DATST</name>
<feature type="non-terminal residue" evidence="1">
    <location>
        <position position="1"/>
    </location>
</feature>